<feature type="compositionally biased region" description="Polar residues" evidence="1">
    <location>
        <begin position="368"/>
        <end position="377"/>
    </location>
</feature>
<gene>
    <name evidence="2" type="ORF">DL764_005320</name>
</gene>
<evidence type="ECO:0000313" key="3">
    <source>
        <dbReference type="Proteomes" id="UP000293360"/>
    </source>
</evidence>
<dbReference type="OrthoDB" id="5401332at2759"/>
<dbReference type="Proteomes" id="UP000293360">
    <property type="component" value="Unassembled WGS sequence"/>
</dbReference>
<accession>A0A4Q4T9A5</accession>
<dbReference type="STRING" id="155417.A0A4Q4T9A5"/>
<organism evidence="2 3">
    <name type="scientific">Monosporascus ibericus</name>
    <dbReference type="NCBI Taxonomy" id="155417"/>
    <lineage>
        <taxon>Eukaryota</taxon>
        <taxon>Fungi</taxon>
        <taxon>Dikarya</taxon>
        <taxon>Ascomycota</taxon>
        <taxon>Pezizomycotina</taxon>
        <taxon>Sordariomycetes</taxon>
        <taxon>Xylariomycetidae</taxon>
        <taxon>Xylariales</taxon>
        <taxon>Xylariales incertae sedis</taxon>
        <taxon>Monosporascus</taxon>
    </lineage>
</organism>
<feature type="compositionally biased region" description="Low complexity" evidence="1">
    <location>
        <begin position="212"/>
        <end position="226"/>
    </location>
</feature>
<dbReference type="EMBL" id="QJNU01000277">
    <property type="protein sequence ID" value="RYP03171.1"/>
    <property type="molecule type" value="Genomic_DNA"/>
</dbReference>
<sequence>MTPGYPPAPTKPEPPQYAEFDTGSKKDADSLPAMPSWEDASSKRVLVEEESVELEPIKKKPEDAQTFQMNAVNAPQATIPNARSPGAGDPYGPPGGNSGPNGYMAAANPYANPYGLSGQAPQVGNPYGPPPVSNGSNAYMAAAGPNANPYALSRQGSGVRSPYAPQGSHGPNGYIAASNTDMNPYESNDQGYNSYNAASYGQGFQEHADQDQGYAATGAMGQGQQAPHQGYNNATYHTGQMGQGYPQSRTPKPYNDELARGGTQGPYAMGPGRGTPANNGGIAGPPRVASPAAQAGYGYDGFDRRPSPGPNGAYGYDDVNRSPSPGLHGAYGYGDNRQRPSPGPDVAYGYDQRSNTPGTNHRPYSPAPQGQYSTDPNQHPGPQMQYTADSTQQYPPSSQPDYFSQPGRPLEPSPVANYSEVPASPIQNNSGFDFTSGYSRPTSPPEQTTTGVNAYPGYRPYKPQREG</sequence>
<feature type="compositionally biased region" description="Polar residues" evidence="1">
    <location>
        <begin position="230"/>
        <end position="250"/>
    </location>
</feature>
<feature type="compositionally biased region" description="Polar residues" evidence="1">
    <location>
        <begin position="425"/>
        <end position="452"/>
    </location>
</feature>
<evidence type="ECO:0000256" key="1">
    <source>
        <dbReference type="SAM" id="MobiDB-lite"/>
    </source>
</evidence>
<evidence type="ECO:0000313" key="2">
    <source>
        <dbReference type="EMBL" id="RYP03171.1"/>
    </source>
</evidence>
<feature type="compositionally biased region" description="Polar residues" evidence="1">
    <location>
        <begin position="177"/>
        <end position="199"/>
    </location>
</feature>
<feature type="region of interest" description="Disordered" evidence="1">
    <location>
        <begin position="72"/>
        <end position="102"/>
    </location>
</feature>
<comment type="caution">
    <text evidence="2">The sequence shown here is derived from an EMBL/GenBank/DDBJ whole genome shotgun (WGS) entry which is preliminary data.</text>
</comment>
<feature type="compositionally biased region" description="Pro residues" evidence="1">
    <location>
        <begin position="1"/>
        <end position="15"/>
    </location>
</feature>
<name>A0A4Q4T9A5_9PEZI</name>
<keyword evidence="3" id="KW-1185">Reference proteome</keyword>
<feature type="compositionally biased region" description="Polar residues" evidence="1">
    <location>
        <begin position="72"/>
        <end position="81"/>
    </location>
</feature>
<proteinExistence type="predicted"/>
<dbReference type="AlphaFoldDB" id="A0A4Q4T9A5"/>
<feature type="region of interest" description="Disordered" evidence="1">
    <location>
        <begin position="1"/>
        <end position="43"/>
    </location>
</feature>
<reference evidence="2 3" key="1">
    <citation type="submission" date="2018-06" db="EMBL/GenBank/DDBJ databases">
        <title>Complete Genomes of Monosporascus.</title>
        <authorList>
            <person name="Robinson A.J."/>
            <person name="Natvig D.O."/>
        </authorList>
    </citation>
    <scope>NUCLEOTIDE SEQUENCE [LARGE SCALE GENOMIC DNA]</scope>
    <source>
        <strain evidence="2 3">CBS 110550</strain>
    </source>
</reference>
<protein>
    <submittedName>
        <fullName evidence="2">Uncharacterized protein</fullName>
    </submittedName>
</protein>
<feature type="region of interest" description="Disordered" evidence="1">
    <location>
        <begin position="146"/>
        <end position="467"/>
    </location>
</feature>
<feature type="compositionally biased region" description="Polar residues" evidence="1">
    <location>
        <begin position="384"/>
        <end position="402"/>
    </location>
</feature>